<reference evidence="1" key="1">
    <citation type="journal article" date="2014" name="Front. Microbiol.">
        <title>High frequency of phylogenetically diverse reductive dehalogenase-homologous genes in deep subseafloor sedimentary metagenomes.</title>
        <authorList>
            <person name="Kawai M."/>
            <person name="Futagami T."/>
            <person name="Toyoda A."/>
            <person name="Takaki Y."/>
            <person name="Nishi S."/>
            <person name="Hori S."/>
            <person name="Arai W."/>
            <person name="Tsubouchi T."/>
            <person name="Morono Y."/>
            <person name="Uchiyama I."/>
            <person name="Ito T."/>
            <person name="Fujiyama A."/>
            <person name="Inagaki F."/>
            <person name="Takami H."/>
        </authorList>
    </citation>
    <scope>NUCLEOTIDE SEQUENCE</scope>
    <source>
        <strain evidence="1">Expedition CK06-06</strain>
    </source>
</reference>
<name>X1ICP7_9ZZZZ</name>
<accession>X1ICP7</accession>
<dbReference type="AlphaFoldDB" id="X1ICP7"/>
<organism evidence="1">
    <name type="scientific">marine sediment metagenome</name>
    <dbReference type="NCBI Taxonomy" id="412755"/>
    <lineage>
        <taxon>unclassified sequences</taxon>
        <taxon>metagenomes</taxon>
        <taxon>ecological metagenomes</taxon>
    </lineage>
</organism>
<comment type="caution">
    <text evidence="1">The sequence shown here is derived from an EMBL/GenBank/DDBJ whole genome shotgun (WGS) entry which is preliminary data.</text>
</comment>
<feature type="non-terminal residue" evidence="1">
    <location>
        <position position="177"/>
    </location>
</feature>
<evidence type="ECO:0000313" key="1">
    <source>
        <dbReference type="EMBL" id="GAH67015.1"/>
    </source>
</evidence>
<proteinExistence type="predicted"/>
<dbReference type="EMBL" id="BARU01029446">
    <property type="protein sequence ID" value="GAH67015.1"/>
    <property type="molecule type" value="Genomic_DNA"/>
</dbReference>
<sequence>MTRVSLEKYHFCLKHLIRWADEALLSKPTSIRPTFPAYVSSLPGRRGEKNISIASQKKIIQAAKRFFFWAKTTFPRQFRTLPIPWIEALRAPRYAQGVEVHKFVSLEEVMRLATFQIEEYDLALKRDQAAAAMLFLSGMRATAFATLPIMAVNLGEKSIKQWPELGVQTKNGKRAKT</sequence>
<evidence type="ECO:0008006" key="2">
    <source>
        <dbReference type="Google" id="ProtNLM"/>
    </source>
</evidence>
<protein>
    <recommendedName>
        <fullName evidence="2">Tyr recombinase domain-containing protein</fullName>
    </recommendedName>
</protein>
<gene>
    <name evidence="1" type="ORF">S03H2_46843</name>
</gene>